<keyword evidence="1" id="KW-0645">Protease</keyword>
<name>A0A6N6RDM8_9FLAO</name>
<accession>A0A6N6RDM8</accession>
<dbReference type="Gene3D" id="2.60.40.1120">
    <property type="entry name" value="Carboxypeptidase-like, regulatory domain"/>
    <property type="match status" value="1"/>
</dbReference>
<dbReference type="OrthoDB" id="644679at2"/>
<gene>
    <name evidence="1" type="ORF">F8C67_12590</name>
</gene>
<keyword evidence="1" id="KW-0378">Hydrolase</keyword>
<keyword evidence="1" id="KW-0121">Carboxypeptidase</keyword>
<evidence type="ECO:0000313" key="1">
    <source>
        <dbReference type="EMBL" id="KAB2807028.1"/>
    </source>
</evidence>
<proteinExistence type="predicted"/>
<protein>
    <submittedName>
        <fullName evidence="1">Carboxypeptidase regulatory-like domain-containing protein</fullName>
    </submittedName>
</protein>
<organism evidence="1 2">
    <name type="scientific">Phaeocystidibacter luteus</name>
    <dbReference type="NCBI Taxonomy" id="911197"/>
    <lineage>
        <taxon>Bacteria</taxon>
        <taxon>Pseudomonadati</taxon>
        <taxon>Bacteroidota</taxon>
        <taxon>Flavobacteriia</taxon>
        <taxon>Flavobacteriales</taxon>
        <taxon>Phaeocystidibacteraceae</taxon>
        <taxon>Phaeocystidibacter</taxon>
    </lineage>
</organism>
<sequence length="241" mass="26046">MKIVGYSLVLALVFASCSRDDDPTPNPTPTKGNISGEVNLYLEGPQPADDDGMTVSITGTNFTTTTDIDGKYEFTDVPFGSVDLVFEKSGYGTFKRFGIDHSAAVTFISPNPSLSQLSTTSITNLSTSVVDTVVTVATTMNPSASNGNPRYLTYFFSTSSTVSNNEWSNVLGVIEAQIAPYNLNLRKSALETMGFQSGQTVYVRCYGNSYWTNEYEDPNLGMTVYPNLNQMTVAAASFVVP</sequence>
<evidence type="ECO:0000313" key="2">
    <source>
        <dbReference type="Proteomes" id="UP000468650"/>
    </source>
</evidence>
<dbReference type="AlphaFoldDB" id="A0A6N6RDM8"/>
<keyword evidence="2" id="KW-1185">Reference proteome</keyword>
<reference evidence="1 2" key="1">
    <citation type="submission" date="2019-09" db="EMBL/GenBank/DDBJ databases">
        <title>Genomes of family Cryomorphaceae.</title>
        <authorList>
            <person name="Bowman J.P."/>
        </authorList>
    </citation>
    <scope>NUCLEOTIDE SEQUENCE [LARGE SCALE GENOMIC DNA]</scope>
    <source>
        <strain evidence="1 2">LMG 25704</strain>
    </source>
</reference>
<dbReference type="RefSeq" id="WP_151668218.1">
    <property type="nucleotide sequence ID" value="NZ_WBVO01000012.1"/>
</dbReference>
<dbReference type="Proteomes" id="UP000468650">
    <property type="component" value="Unassembled WGS sequence"/>
</dbReference>
<dbReference type="GO" id="GO:0004180">
    <property type="term" value="F:carboxypeptidase activity"/>
    <property type="evidence" value="ECO:0007669"/>
    <property type="project" value="UniProtKB-KW"/>
</dbReference>
<dbReference type="PROSITE" id="PS51257">
    <property type="entry name" value="PROKAR_LIPOPROTEIN"/>
    <property type="match status" value="1"/>
</dbReference>
<dbReference type="SUPFAM" id="SSF49464">
    <property type="entry name" value="Carboxypeptidase regulatory domain-like"/>
    <property type="match status" value="1"/>
</dbReference>
<dbReference type="EMBL" id="WBVO01000012">
    <property type="protein sequence ID" value="KAB2807028.1"/>
    <property type="molecule type" value="Genomic_DNA"/>
</dbReference>
<dbReference type="InterPro" id="IPR008969">
    <property type="entry name" value="CarboxyPept-like_regulatory"/>
</dbReference>
<comment type="caution">
    <text evidence="1">The sequence shown here is derived from an EMBL/GenBank/DDBJ whole genome shotgun (WGS) entry which is preliminary data.</text>
</comment>